<keyword evidence="2" id="KW-0472">Membrane</keyword>
<evidence type="ECO:0000256" key="1">
    <source>
        <dbReference type="SAM" id="MobiDB-lite"/>
    </source>
</evidence>
<dbReference type="STRING" id="561176.SAMN04488561_0472"/>
<dbReference type="InterPro" id="IPR019051">
    <property type="entry name" value="Trp_biosyn_TM_oprn/chp"/>
</dbReference>
<dbReference type="Proteomes" id="UP000181980">
    <property type="component" value="Unassembled WGS sequence"/>
</dbReference>
<keyword evidence="2" id="KW-0812">Transmembrane</keyword>
<feature type="compositionally biased region" description="Basic and acidic residues" evidence="1">
    <location>
        <begin position="187"/>
        <end position="196"/>
    </location>
</feature>
<name>A0A1H5DP03_9ACTN</name>
<dbReference type="OrthoDB" id="3712369at2"/>
<dbReference type="InterPro" id="IPR011746">
    <property type="entry name" value="Trp_synth-assoc_CHP"/>
</dbReference>
<dbReference type="AlphaFoldDB" id="A0A1H5DP03"/>
<accession>A0A1H5DP03</accession>
<keyword evidence="2" id="KW-1133">Transmembrane helix</keyword>
<reference evidence="4" key="1">
    <citation type="submission" date="2016-10" db="EMBL/GenBank/DDBJ databases">
        <authorList>
            <person name="Varghese N."/>
            <person name="Submissions S."/>
        </authorList>
    </citation>
    <scope>NUCLEOTIDE SEQUENCE [LARGE SCALE GENOMIC DNA]</scope>
    <source>
        <strain evidence="4">DSM 45237</strain>
    </source>
</reference>
<organism evidence="3 4">
    <name type="scientific">Jiangella alba</name>
    <dbReference type="NCBI Taxonomy" id="561176"/>
    <lineage>
        <taxon>Bacteria</taxon>
        <taxon>Bacillati</taxon>
        <taxon>Actinomycetota</taxon>
        <taxon>Actinomycetes</taxon>
        <taxon>Jiangellales</taxon>
        <taxon>Jiangellaceae</taxon>
        <taxon>Jiangella</taxon>
    </lineage>
</organism>
<dbReference type="NCBIfam" id="TIGR02234">
    <property type="entry name" value="trp_oprn_chp"/>
    <property type="match status" value="1"/>
</dbReference>
<dbReference type="EMBL" id="FNUC01000002">
    <property type="protein sequence ID" value="SED80593.1"/>
    <property type="molecule type" value="Genomic_DNA"/>
</dbReference>
<evidence type="ECO:0000313" key="3">
    <source>
        <dbReference type="EMBL" id="SED80593.1"/>
    </source>
</evidence>
<gene>
    <name evidence="3" type="ORF">SAMN04488561_0472</name>
</gene>
<keyword evidence="4" id="KW-1185">Reference proteome</keyword>
<feature type="transmembrane region" description="Helical" evidence="2">
    <location>
        <begin position="129"/>
        <end position="150"/>
    </location>
</feature>
<feature type="region of interest" description="Disordered" evidence="1">
    <location>
        <begin position="159"/>
        <end position="196"/>
    </location>
</feature>
<dbReference type="RefSeq" id="WP_069114203.1">
    <property type="nucleotide sequence ID" value="NZ_FNUC01000002.1"/>
</dbReference>
<proteinExistence type="predicted"/>
<sequence length="196" mass="19606">MTPSARREYAGALLLLAAGGVLGLVAASRPWGSGEQSSSLSVTSDTVSGSDLLPLAPAAALVALAAVVAVPALRRAGRRVVGGVLAVLGVVQAVMAVLVLPDLAGRVSDWLTTGPESAGPVDSVSTSPVWAVAVALAGLLVALAGLLVAVRGPSWPSMGSRYERTAGRASRRAPAKPAEGNRATWDALDRGDDPTG</sequence>
<evidence type="ECO:0000256" key="2">
    <source>
        <dbReference type="SAM" id="Phobius"/>
    </source>
</evidence>
<protein>
    <submittedName>
        <fullName evidence="3">Trp region conserved hypothetical membrane protein</fullName>
    </submittedName>
</protein>
<dbReference type="Pfam" id="PF09534">
    <property type="entry name" value="Trp_oprn_chp"/>
    <property type="match status" value="1"/>
</dbReference>
<feature type="transmembrane region" description="Helical" evidence="2">
    <location>
        <begin position="51"/>
        <end position="73"/>
    </location>
</feature>
<evidence type="ECO:0000313" key="4">
    <source>
        <dbReference type="Proteomes" id="UP000181980"/>
    </source>
</evidence>
<feature type="transmembrane region" description="Helical" evidence="2">
    <location>
        <begin position="80"/>
        <end position="100"/>
    </location>
</feature>